<dbReference type="NCBIfam" id="NF008163">
    <property type="entry name" value="PRK10917.1-1"/>
    <property type="match status" value="1"/>
</dbReference>
<evidence type="ECO:0000256" key="11">
    <source>
        <dbReference type="ARBA" id="ARBA00023235"/>
    </source>
</evidence>
<dbReference type="Gene3D" id="3.40.50.300">
    <property type="entry name" value="P-loop containing nucleotide triphosphate hydrolases"/>
    <property type="match status" value="2"/>
</dbReference>
<dbReference type="Gene3D" id="2.40.50.140">
    <property type="entry name" value="Nucleic acid-binding proteins"/>
    <property type="match status" value="1"/>
</dbReference>
<proteinExistence type="inferred from homology"/>
<dbReference type="GO" id="GO:0005524">
    <property type="term" value="F:ATP binding"/>
    <property type="evidence" value="ECO:0007669"/>
    <property type="project" value="UniProtKB-KW"/>
</dbReference>
<dbReference type="EC" id="5.6.2.4" evidence="13 15"/>
<dbReference type="GO" id="GO:0003677">
    <property type="term" value="F:DNA binding"/>
    <property type="evidence" value="ECO:0007669"/>
    <property type="project" value="UniProtKB-KW"/>
</dbReference>
<evidence type="ECO:0000256" key="5">
    <source>
        <dbReference type="ARBA" id="ARBA00022801"/>
    </source>
</evidence>
<feature type="domain" description="Helicase ATP-binding" evidence="16">
    <location>
        <begin position="293"/>
        <end position="458"/>
    </location>
</feature>
<evidence type="ECO:0000256" key="4">
    <source>
        <dbReference type="ARBA" id="ARBA00022763"/>
    </source>
</evidence>
<evidence type="ECO:0000256" key="9">
    <source>
        <dbReference type="ARBA" id="ARBA00023172"/>
    </source>
</evidence>
<dbReference type="PANTHER" id="PTHR47964">
    <property type="entry name" value="ATP-DEPENDENT DNA HELICASE HOMOLOG RECG, CHLOROPLASTIC"/>
    <property type="match status" value="1"/>
</dbReference>
<comment type="catalytic activity">
    <reaction evidence="14 15">
        <text>ATP + H2O = ADP + phosphate + H(+)</text>
        <dbReference type="Rhea" id="RHEA:13065"/>
        <dbReference type="ChEBI" id="CHEBI:15377"/>
        <dbReference type="ChEBI" id="CHEBI:15378"/>
        <dbReference type="ChEBI" id="CHEBI:30616"/>
        <dbReference type="ChEBI" id="CHEBI:43474"/>
        <dbReference type="ChEBI" id="CHEBI:456216"/>
        <dbReference type="EC" id="5.6.2.4"/>
    </reaction>
</comment>
<dbReference type="CDD" id="cd04488">
    <property type="entry name" value="RecG_wedge_OBF"/>
    <property type="match status" value="1"/>
</dbReference>
<organism evidence="18">
    <name type="scientific">Xanthomonas sp. 10-10</name>
    <dbReference type="NCBI Taxonomy" id="3115848"/>
    <lineage>
        <taxon>Bacteria</taxon>
        <taxon>Pseudomonadati</taxon>
        <taxon>Pseudomonadota</taxon>
        <taxon>Gammaproteobacteria</taxon>
        <taxon>Lysobacterales</taxon>
        <taxon>Lysobacteraceae</taxon>
        <taxon>Xanthomonas</taxon>
    </lineage>
</organism>
<dbReference type="PANTHER" id="PTHR47964:SF1">
    <property type="entry name" value="ATP-DEPENDENT DNA HELICASE HOMOLOG RECG, CHLOROPLASTIC"/>
    <property type="match status" value="1"/>
</dbReference>
<dbReference type="InterPro" id="IPR045562">
    <property type="entry name" value="RecG_dom3_C"/>
</dbReference>
<dbReference type="SUPFAM" id="SSF50249">
    <property type="entry name" value="Nucleic acid-binding proteins"/>
    <property type="match status" value="1"/>
</dbReference>
<dbReference type="GO" id="GO:0006310">
    <property type="term" value="P:DNA recombination"/>
    <property type="evidence" value="ECO:0007669"/>
    <property type="project" value="UniProtKB-UniRule"/>
</dbReference>
<dbReference type="InterPro" id="IPR001650">
    <property type="entry name" value="Helicase_C-like"/>
</dbReference>
<dbReference type="Pfam" id="PF00271">
    <property type="entry name" value="Helicase_C"/>
    <property type="match status" value="1"/>
</dbReference>
<keyword evidence="4 15" id="KW-0227">DNA damage</keyword>
<dbReference type="InterPro" id="IPR011545">
    <property type="entry name" value="DEAD/DEAH_box_helicase_dom"/>
</dbReference>
<keyword evidence="7 15" id="KW-0067">ATP-binding</keyword>
<evidence type="ECO:0000256" key="3">
    <source>
        <dbReference type="ARBA" id="ARBA00022741"/>
    </source>
</evidence>
<dbReference type="EMBL" id="CP144460">
    <property type="protein sequence ID" value="XBS37071.1"/>
    <property type="molecule type" value="Genomic_DNA"/>
</dbReference>
<evidence type="ECO:0000313" key="18">
    <source>
        <dbReference type="EMBL" id="XBS37071.1"/>
    </source>
</evidence>
<dbReference type="Pfam" id="PF00270">
    <property type="entry name" value="DEAD"/>
    <property type="match status" value="1"/>
</dbReference>
<dbReference type="NCBIfam" id="NF008166">
    <property type="entry name" value="PRK10917.1-4"/>
    <property type="match status" value="1"/>
</dbReference>
<keyword evidence="5 15" id="KW-0378">Hydrolase</keyword>
<gene>
    <name evidence="18" type="primary">recG</name>
    <name evidence="18" type="ORF">VZ068_16665</name>
</gene>
<dbReference type="InterPro" id="IPR047112">
    <property type="entry name" value="RecG/Mfd"/>
</dbReference>
<dbReference type="FunFam" id="3.40.50.300:FF:000391">
    <property type="entry name" value="ATP-dependent DNA helicase RecG"/>
    <property type="match status" value="1"/>
</dbReference>
<dbReference type="GO" id="GO:0006281">
    <property type="term" value="P:DNA repair"/>
    <property type="evidence" value="ECO:0007669"/>
    <property type="project" value="UniProtKB-UniRule"/>
</dbReference>
<evidence type="ECO:0000256" key="12">
    <source>
        <dbReference type="ARBA" id="ARBA00034617"/>
    </source>
</evidence>
<dbReference type="InterPro" id="IPR012340">
    <property type="entry name" value="NA-bd_OB-fold"/>
</dbReference>
<comment type="function">
    <text evidence="15">Plays a critical role in recombination and DNA repair. Helps process Holliday junction intermediates to mature products by catalyzing branch migration. Has replication fork regression activity, unwinds stalled or blocked replication forks to make a HJ that can be resolved. Has a DNA unwinding activity characteristic of a DNA helicase with 3'-5' polarity.</text>
</comment>
<dbReference type="NCBIfam" id="TIGR00643">
    <property type="entry name" value="recG"/>
    <property type="match status" value="1"/>
</dbReference>
<dbReference type="GO" id="GO:0016787">
    <property type="term" value="F:hydrolase activity"/>
    <property type="evidence" value="ECO:0007669"/>
    <property type="project" value="UniProtKB-KW"/>
</dbReference>
<evidence type="ECO:0000256" key="10">
    <source>
        <dbReference type="ARBA" id="ARBA00023204"/>
    </source>
</evidence>
<dbReference type="AlphaFoldDB" id="A0AAU7P5S5"/>
<evidence type="ECO:0000259" key="16">
    <source>
        <dbReference type="PROSITE" id="PS51192"/>
    </source>
</evidence>
<dbReference type="SUPFAM" id="SSF52540">
    <property type="entry name" value="P-loop containing nucleoside triphosphate hydrolases"/>
    <property type="match status" value="2"/>
</dbReference>
<evidence type="ECO:0000256" key="15">
    <source>
        <dbReference type="RuleBase" id="RU363016"/>
    </source>
</evidence>
<dbReference type="Pfam" id="PF19833">
    <property type="entry name" value="RecG_dom3_C"/>
    <property type="match status" value="1"/>
</dbReference>
<dbReference type="SMART" id="SM00487">
    <property type="entry name" value="DEXDc"/>
    <property type="match status" value="1"/>
</dbReference>
<keyword evidence="10 15" id="KW-0234">DNA repair</keyword>
<dbReference type="SMART" id="SM00490">
    <property type="entry name" value="HELICc"/>
    <property type="match status" value="1"/>
</dbReference>
<name>A0AAU7P5S5_9XANT</name>
<dbReference type="InterPro" id="IPR033454">
    <property type="entry name" value="RecG_wedge"/>
</dbReference>
<evidence type="ECO:0000256" key="2">
    <source>
        <dbReference type="ARBA" id="ARBA00017846"/>
    </source>
</evidence>
<dbReference type="PROSITE" id="PS51194">
    <property type="entry name" value="HELICASE_CTER"/>
    <property type="match status" value="1"/>
</dbReference>
<dbReference type="NCBIfam" id="NF008168">
    <property type="entry name" value="PRK10917.2-2"/>
    <property type="match status" value="1"/>
</dbReference>
<evidence type="ECO:0000256" key="14">
    <source>
        <dbReference type="ARBA" id="ARBA00048988"/>
    </source>
</evidence>
<keyword evidence="8" id="KW-0238">DNA-binding</keyword>
<evidence type="ECO:0000256" key="6">
    <source>
        <dbReference type="ARBA" id="ARBA00022806"/>
    </source>
</evidence>
<keyword evidence="3 15" id="KW-0547">Nucleotide-binding</keyword>
<dbReference type="PROSITE" id="PS51192">
    <property type="entry name" value="HELICASE_ATP_BIND_1"/>
    <property type="match status" value="1"/>
</dbReference>
<dbReference type="InterPro" id="IPR014001">
    <property type="entry name" value="Helicase_ATP-bd"/>
</dbReference>
<dbReference type="InterPro" id="IPR027417">
    <property type="entry name" value="P-loop_NTPase"/>
</dbReference>
<sequence>MPRARVATPSLAVAGQASLSSLPGVGPKVADKFAARGILSVQDLWLHLPLRYEDRTRLTTIAQLQSGVPAQIEGRVEAVERGFRFRPVLRVAISDESHGSVVLRFFHFRAAQVAQFAVGTRVRVFGTPKPGQNGWEIVHPSYRVLAVGEDAQLGDSLDPVYPVLEGVGPATLRKLIGQALERLPPEAALELLPPHWLQDEQLPSLRSALLTMHRPPVNSDPQQLLAGRHPAQQRLALEELLAHQLSLRRQRIALQRFRAPQLRGGRLVQQLRNALPFQLTGAQHRVFEQIAHDLAQPSPMLRLVQGDVGSGKTVVAALAAMLAVEQGKQVALAAPTELLAEQHLTNLRGWLEPLGVRIVWLAGKVTGKARAAAMAEVASGQAQVVVGTHALMQEAVVFHDLALAIIDEQHRFGVHQRLALRDKGAAAGSVPHQLVMTATPIPRTLAMSTYADLDVSAIDELPPGRTPVQTIVLSAERRPDLVERIRAACAEGRQAYWVCTLIEESEDPGKAAPAGPPRIEAQAAEVTFEALSAQLPGVRVALVHGRMKPAEKQKAMLDFKQGRSDLLVATTVIEVGVDVPNASLMIIENAERLGLAQLHQLRGRVGRGAAASSCVLLYQGPLSMMARQRLETMRQTNDGFVIAEKDLELRGPGELLGTRQTGLASFRIADLARDAGLLPRVQVLAERLLADAPEIADRVVARWIGSAVRYAAA</sequence>
<feature type="domain" description="Helicase C-terminal" evidence="17">
    <location>
        <begin position="480"/>
        <end position="648"/>
    </location>
</feature>
<keyword evidence="11" id="KW-0413">Isomerase</keyword>
<reference evidence="18" key="1">
    <citation type="submission" date="2024-02" db="EMBL/GenBank/DDBJ databases">
        <title>Complete genome sequence of Xanthomonas sp. 10-10.</title>
        <authorList>
            <person name="Biessy A."/>
            <person name="Ciotola M."/>
            <person name="Cadieux M."/>
            <person name="Soufiane B."/>
            <person name="Laforest M."/>
            <person name="Filion M."/>
        </authorList>
    </citation>
    <scope>NUCLEOTIDE SEQUENCE</scope>
    <source>
        <strain evidence="18">10-10</strain>
    </source>
</reference>
<dbReference type="NCBIfam" id="NF008165">
    <property type="entry name" value="PRK10917.1-3"/>
    <property type="match status" value="1"/>
</dbReference>
<protein>
    <recommendedName>
        <fullName evidence="2 15">ATP-dependent DNA helicase RecG</fullName>
        <ecNumber evidence="13 15">5.6.2.4</ecNumber>
    </recommendedName>
</protein>
<evidence type="ECO:0000256" key="13">
    <source>
        <dbReference type="ARBA" id="ARBA00034808"/>
    </source>
</evidence>
<comment type="similarity">
    <text evidence="1 15">Belongs to the helicase family. RecG subfamily.</text>
</comment>
<comment type="catalytic activity">
    <reaction evidence="12 15">
        <text>Couples ATP hydrolysis with the unwinding of duplex DNA by translocating in the 3'-5' direction.</text>
        <dbReference type="EC" id="5.6.2.4"/>
    </reaction>
</comment>
<dbReference type="Pfam" id="PF17191">
    <property type="entry name" value="RecG_wedge"/>
    <property type="match status" value="1"/>
</dbReference>
<accession>A0AAU7P5S5</accession>
<dbReference type="InterPro" id="IPR004609">
    <property type="entry name" value="ATP-dep_DNA_helicase_RecG"/>
</dbReference>
<evidence type="ECO:0000259" key="17">
    <source>
        <dbReference type="PROSITE" id="PS51194"/>
    </source>
</evidence>
<evidence type="ECO:0000256" key="7">
    <source>
        <dbReference type="ARBA" id="ARBA00022840"/>
    </source>
</evidence>
<evidence type="ECO:0000256" key="1">
    <source>
        <dbReference type="ARBA" id="ARBA00007504"/>
    </source>
</evidence>
<evidence type="ECO:0000256" key="8">
    <source>
        <dbReference type="ARBA" id="ARBA00023125"/>
    </source>
</evidence>
<keyword evidence="9 15" id="KW-0233">DNA recombination</keyword>
<dbReference type="RefSeq" id="WP_349655916.1">
    <property type="nucleotide sequence ID" value="NZ_CP144460.1"/>
</dbReference>
<keyword evidence="6 15" id="KW-0347">Helicase</keyword>
<dbReference type="CDD" id="cd17992">
    <property type="entry name" value="DEXHc_RecG"/>
    <property type="match status" value="1"/>
</dbReference>
<dbReference type="GO" id="GO:0043138">
    <property type="term" value="F:3'-5' DNA helicase activity"/>
    <property type="evidence" value="ECO:0007669"/>
    <property type="project" value="UniProtKB-EC"/>
</dbReference>